<protein>
    <submittedName>
        <fullName evidence="1">Uncharacterized protein</fullName>
    </submittedName>
</protein>
<gene>
    <name evidence="1" type="ORF">GALL_173920</name>
</gene>
<proteinExistence type="predicted"/>
<accession>A0A1J5RX71</accession>
<dbReference type="AlphaFoldDB" id="A0A1J5RX71"/>
<name>A0A1J5RX71_9ZZZZ</name>
<organism evidence="1">
    <name type="scientific">mine drainage metagenome</name>
    <dbReference type="NCBI Taxonomy" id="410659"/>
    <lineage>
        <taxon>unclassified sequences</taxon>
        <taxon>metagenomes</taxon>
        <taxon>ecological metagenomes</taxon>
    </lineage>
</organism>
<sequence length="167" mass="18675">MAGSFGESAKASERLQPSLRAIRRNKRVLKEKILNARPVERYSPGGIYLGQGVAVPVDSVAHPRVLKRIVKGLYWHHFRIQMDQTTPITLVFIDKSKPNWQSALSVFGNLGPTHVQIGDGETFQYLYGRATDDDAFSFWLLIFFKGSGEQIVLAHTGKDHDDQTGHG</sequence>
<evidence type="ECO:0000313" key="1">
    <source>
        <dbReference type="EMBL" id="OIR00519.1"/>
    </source>
</evidence>
<reference evidence="1" key="1">
    <citation type="submission" date="2016-10" db="EMBL/GenBank/DDBJ databases">
        <title>Sequence of Gallionella enrichment culture.</title>
        <authorList>
            <person name="Poehlein A."/>
            <person name="Muehling M."/>
            <person name="Daniel R."/>
        </authorList>
    </citation>
    <scope>NUCLEOTIDE SEQUENCE</scope>
</reference>
<comment type="caution">
    <text evidence="1">The sequence shown here is derived from an EMBL/GenBank/DDBJ whole genome shotgun (WGS) entry which is preliminary data.</text>
</comment>
<dbReference type="EMBL" id="MLJW01000094">
    <property type="protein sequence ID" value="OIR00519.1"/>
    <property type="molecule type" value="Genomic_DNA"/>
</dbReference>